<dbReference type="Pfam" id="PF24855">
    <property type="entry name" value="DUF7729"/>
    <property type="match status" value="1"/>
</dbReference>
<evidence type="ECO:0000313" key="2">
    <source>
        <dbReference type="EMBL" id="KAG6377559.1"/>
    </source>
</evidence>
<proteinExistence type="predicted"/>
<sequence>MTHDVFTKQAQDNIDLMNTDVWGTCNTDISQAQCDANMSWFASSLQSSCQTDLANQVETAVNTLNGDYHIDPKLHSSPDVFC</sequence>
<protein>
    <recommendedName>
        <fullName evidence="1">DUF7729 domain-containing protein</fullName>
    </recommendedName>
</protein>
<dbReference type="InterPro" id="IPR056146">
    <property type="entry name" value="DUF7729"/>
</dbReference>
<feature type="domain" description="DUF7729" evidence="1">
    <location>
        <begin position="9"/>
        <end position="66"/>
    </location>
</feature>
<keyword evidence="3" id="KW-1185">Reference proteome</keyword>
<evidence type="ECO:0000259" key="1">
    <source>
        <dbReference type="Pfam" id="PF24855"/>
    </source>
</evidence>
<organism evidence="2 3">
    <name type="scientific">Boletus reticuloceps</name>
    <dbReference type="NCBI Taxonomy" id="495285"/>
    <lineage>
        <taxon>Eukaryota</taxon>
        <taxon>Fungi</taxon>
        <taxon>Dikarya</taxon>
        <taxon>Basidiomycota</taxon>
        <taxon>Agaricomycotina</taxon>
        <taxon>Agaricomycetes</taxon>
        <taxon>Agaricomycetidae</taxon>
        <taxon>Boletales</taxon>
        <taxon>Boletineae</taxon>
        <taxon>Boletaceae</taxon>
        <taxon>Boletoideae</taxon>
        <taxon>Boletus</taxon>
    </lineage>
</organism>
<dbReference type="EMBL" id="JAGFBS010000009">
    <property type="protein sequence ID" value="KAG6377559.1"/>
    <property type="molecule type" value="Genomic_DNA"/>
</dbReference>
<comment type="caution">
    <text evidence="2">The sequence shown here is derived from an EMBL/GenBank/DDBJ whole genome shotgun (WGS) entry which is preliminary data.</text>
</comment>
<gene>
    <name evidence="2" type="ORF">JVT61DRAFT_15375</name>
</gene>
<evidence type="ECO:0000313" key="3">
    <source>
        <dbReference type="Proteomes" id="UP000683000"/>
    </source>
</evidence>
<dbReference type="Proteomes" id="UP000683000">
    <property type="component" value="Unassembled WGS sequence"/>
</dbReference>
<accession>A0A8I2YQN0</accession>
<reference evidence="2" key="1">
    <citation type="submission" date="2021-03" db="EMBL/GenBank/DDBJ databases">
        <title>Evolutionary innovations through gain and loss of genes in the ectomycorrhizal Boletales.</title>
        <authorList>
            <person name="Wu G."/>
            <person name="Miyauchi S."/>
            <person name="Morin E."/>
            <person name="Yang Z.-L."/>
            <person name="Xu J."/>
            <person name="Martin F.M."/>
        </authorList>
    </citation>
    <scope>NUCLEOTIDE SEQUENCE</scope>
    <source>
        <strain evidence="2">BR01</strain>
    </source>
</reference>
<dbReference type="OrthoDB" id="2564812at2759"/>
<name>A0A8I2YQN0_9AGAM</name>
<dbReference type="AlphaFoldDB" id="A0A8I2YQN0"/>